<evidence type="ECO:0000313" key="2">
    <source>
        <dbReference type="EMBL" id="KRH66976.1"/>
    </source>
</evidence>
<dbReference type="Gramene" id="KRH66976">
    <property type="protein sequence ID" value="KRH66976"/>
    <property type="gene ID" value="GLYMA_03G138800"/>
</dbReference>
<reference evidence="2 3" key="1">
    <citation type="journal article" date="2010" name="Nature">
        <title>Genome sequence of the palaeopolyploid soybean.</title>
        <authorList>
            <person name="Schmutz J."/>
            <person name="Cannon S.B."/>
            <person name="Schlueter J."/>
            <person name="Ma J."/>
            <person name="Mitros T."/>
            <person name="Nelson W."/>
            <person name="Hyten D.L."/>
            <person name="Song Q."/>
            <person name="Thelen J.J."/>
            <person name="Cheng J."/>
            <person name="Xu D."/>
            <person name="Hellsten U."/>
            <person name="May G.D."/>
            <person name="Yu Y."/>
            <person name="Sakurai T."/>
            <person name="Umezawa T."/>
            <person name="Bhattacharyya M.K."/>
            <person name="Sandhu D."/>
            <person name="Valliyodan B."/>
            <person name="Lindquist E."/>
            <person name="Peto M."/>
            <person name="Grant D."/>
            <person name="Shu S."/>
            <person name="Goodstein D."/>
            <person name="Barry K."/>
            <person name="Futrell-Griggs M."/>
            <person name="Abernathy B."/>
            <person name="Du J."/>
            <person name="Tian Z."/>
            <person name="Zhu L."/>
            <person name="Gill N."/>
            <person name="Joshi T."/>
            <person name="Libault M."/>
            <person name="Sethuraman A."/>
            <person name="Zhang X.-C."/>
            <person name="Shinozaki K."/>
            <person name="Nguyen H.T."/>
            <person name="Wing R.A."/>
            <person name="Cregan P."/>
            <person name="Specht J."/>
            <person name="Grimwood J."/>
            <person name="Rokhsar D."/>
            <person name="Stacey G."/>
            <person name="Shoemaker R.C."/>
            <person name="Jackson S.A."/>
        </authorList>
    </citation>
    <scope>NUCLEOTIDE SEQUENCE [LARGE SCALE GENOMIC DNA]</scope>
    <source>
        <strain evidence="3">cv. Williams 82</strain>
        <tissue evidence="2">Callus</tissue>
    </source>
</reference>
<dbReference type="Proteomes" id="UP000008827">
    <property type="component" value="Chromosome 3"/>
</dbReference>
<organism evidence="2">
    <name type="scientific">Glycine max</name>
    <name type="common">Soybean</name>
    <name type="synonym">Glycine hispida</name>
    <dbReference type="NCBI Taxonomy" id="3847"/>
    <lineage>
        <taxon>Eukaryota</taxon>
        <taxon>Viridiplantae</taxon>
        <taxon>Streptophyta</taxon>
        <taxon>Embryophyta</taxon>
        <taxon>Tracheophyta</taxon>
        <taxon>Spermatophyta</taxon>
        <taxon>Magnoliopsida</taxon>
        <taxon>eudicotyledons</taxon>
        <taxon>Gunneridae</taxon>
        <taxon>Pentapetalae</taxon>
        <taxon>rosids</taxon>
        <taxon>fabids</taxon>
        <taxon>Fabales</taxon>
        <taxon>Fabaceae</taxon>
        <taxon>Papilionoideae</taxon>
        <taxon>50 kb inversion clade</taxon>
        <taxon>NPAAA clade</taxon>
        <taxon>indigoferoid/millettioid clade</taxon>
        <taxon>Phaseoleae</taxon>
        <taxon>Glycine</taxon>
        <taxon>Glycine subgen. Soja</taxon>
    </lineage>
</organism>
<accession>A0A0R0KJ10</accession>
<gene>
    <name evidence="2" type="ORF">GLYMA_03G138800</name>
</gene>
<dbReference type="InParanoid" id="A0A0R0KJ10"/>
<evidence type="ECO:0000313" key="3">
    <source>
        <dbReference type="EnsemblPlants" id="KRH66976"/>
    </source>
</evidence>
<proteinExistence type="predicted"/>
<reference evidence="2" key="3">
    <citation type="submission" date="2018-07" db="EMBL/GenBank/DDBJ databases">
        <title>WGS assembly of Glycine max.</title>
        <authorList>
            <person name="Schmutz J."/>
            <person name="Cannon S."/>
            <person name="Schlueter J."/>
            <person name="Ma J."/>
            <person name="Mitros T."/>
            <person name="Nelson W."/>
            <person name="Hyten D."/>
            <person name="Song Q."/>
            <person name="Thelen J."/>
            <person name="Cheng J."/>
            <person name="Xu D."/>
            <person name="Hellsten U."/>
            <person name="May G."/>
            <person name="Yu Y."/>
            <person name="Sakurai T."/>
            <person name="Umezawa T."/>
            <person name="Bhattacharyya M."/>
            <person name="Sandhu D."/>
            <person name="Valliyodan B."/>
            <person name="Lindquist E."/>
            <person name="Peto M."/>
            <person name="Grant D."/>
            <person name="Shu S."/>
            <person name="Goodstein D."/>
            <person name="Barry K."/>
            <person name="Futrell-Griggs M."/>
            <person name="Abernathy B."/>
            <person name="Du J."/>
            <person name="Tian Z."/>
            <person name="Zhu L."/>
            <person name="Gill N."/>
            <person name="Joshi T."/>
            <person name="Libault M."/>
            <person name="Sethuraman A."/>
            <person name="Zhang X."/>
            <person name="Shinozaki K."/>
            <person name="Nguyen H."/>
            <person name="Wing R."/>
            <person name="Cregan P."/>
            <person name="Specht J."/>
            <person name="Grimwood J."/>
            <person name="Rokhsar D."/>
            <person name="Stacey G."/>
            <person name="Shoemaker R."/>
            <person name="Jackson S."/>
        </authorList>
    </citation>
    <scope>NUCLEOTIDE SEQUENCE</scope>
    <source>
        <tissue evidence="2">Callus</tissue>
    </source>
</reference>
<reference evidence="3" key="2">
    <citation type="submission" date="2018-02" db="UniProtKB">
        <authorList>
            <consortium name="EnsemblPlants"/>
        </authorList>
    </citation>
    <scope>IDENTIFICATION</scope>
    <source>
        <strain evidence="3">Williams 82</strain>
    </source>
</reference>
<name>A0A0R0KJ10_SOYBN</name>
<evidence type="ECO:0000256" key="1">
    <source>
        <dbReference type="SAM" id="Phobius"/>
    </source>
</evidence>
<keyword evidence="4" id="KW-1185">Reference proteome</keyword>
<keyword evidence="1" id="KW-1133">Transmembrane helix</keyword>
<keyword evidence="1" id="KW-0812">Transmembrane</keyword>
<keyword evidence="1" id="KW-0472">Membrane</keyword>
<dbReference type="AlphaFoldDB" id="A0A0R0KJ10"/>
<protein>
    <submittedName>
        <fullName evidence="2 3">Uncharacterized protein</fullName>
    </submittedName>
</protein>
<sequence length="81" mass="9613">MCCIKKNNIVKIFNTFPCINYLYPNANANAYLILRYRKKVISRGVQFNYLALMYVLCSLYLCIVYIFTGKYKYNLCLKNDL</sequence>
<feature type="transmembrane region" description="Helical" evidence="1">
    <location>
        <begin position="47"/>
        <end position="67"/>
    </location>
</feature>
<evidence type="ECO:0000313" key="4">
    <source>
        <dbReference type="Proteomes" id="UP000008827"/>
    </source>
</evidence>
<dbReference type="EnsemblPlants" id="KRH66976">
    <property type="protein sequence ID" value="KRH66976"/>
    <property type="gene ID" value="GLYMA_03G138800"/>
</dbReference>
<dbReference type="EMBL" id="CM000836">
    <property type="protein sequence ID" value="KRH66976.1"/>
    <property type="molecule type" value="Genomic_DNA"/>
</dbReference>